<feature type="region of interest" description="Disordered" evidence="1">
    <location>
        <begin position="452"/>
        <end position="494"/>
    </location>
</feature>
<keyword evidence="4" id="KW-1185">Reference proteome</keyword>
<dbReference type="InterPro" id="IPR013087">
    <property type="entry name" value="Znf_C2H2_type"/>
</dbReference>
<dbReference type="Proteomes" id="UP000541332">
    <property type="component" value="Unassembled WGS sequence"/>
</dbReference>
<dbReference type="InterPro" id="IPR003604">
    <property type="entry name" value="Matrin/U1-like-C_Znf_C2H2"/>
</dbReference>
<reference evidence="3 4" key="1">
    <citation type="submission" date="2020-02" db="EMBL/GenBank/DDBJ databases">
        <title>Bird 10,000 Genomes (B10K) Project - Family phase.</title>
        <authorList>
            <person name="Zhang G."/>
        </authorList>
    </citation>
    <scope>NUCLEOTIDE SEQUENCE [LARGE SCALE GENOMIC DNA]</scope>
    <source>
        <strain evidence="3">B10K-DU-006-06</strain>
    </source>
</reference>
<dbReference type="InterPro" id="IPR036236">
    <property type="entry name" value="Znf_C2H2_sf"/>
</dbReference>
<feature type="compositionally biased region" description="Polar residues" evidence="1">
    <location>
        <begin position="124"/>
        <end position="137"/>
    </location>
</feature>
<evidence type="ECO:0000256" key="1">
    <source>
        <dbReference type="SAM" id="MobiDB-lite"/>
    </source>
</evidence>
<organism evidence="3 4">
    <name type="scientific">Pampusana beccarii</name>
    <name type="common">Western bronze ground-dove</name>
    <dbReference type="NCBI Taxonomy" id="2953425"/>
    <lineage>
        <taxon>Eukaryota</taxon>
        <taxon>Metazoa</taxon>
        <taxon>Chordata</taxon>
        <taxon>Craniata</taxon>
        <taxon>Vertebrata</taxon>
        <taxon>Euteleostomi</taxon>
        <taxon>Archelosauria</taxon>
        <taxon>Archosauria</taxon>
        <taxon>Dinosauria</taxon>
        <taxon>Saurischia</taxon>
        <taxon>Theropoda</taxon>
        <taxon>Coelurosauria</taxon>
        <taxon>Aves</taxon>
        <taxon>Neognathae</taxon>
        <taxon>Neoaves</taxon>
        <taxon>Columbimorphae</taxon>
        <taxon>Columbiformes</taxon>
        <taxon>Columbidae</taxon>
        <taxon>Pampusana</taxon>
    </lineage>
</organism>
<protein>
    <submittedName>
        <fullName evidence="3">ZMAT1 protein</fullName>
    </submittedName>
</protein>
<dbReference type="GO" id="GO:0003676">
    <property type="term" value="F:nucleic acid binding"/>
    <property type="evidence" value="ECO:0007669"/>
    <property type="project" value="InterPro"/>
</dbReference>
<gene>
    <name evidence="3" type="primary">Zmat1</name>
    <name evidence="3" type="ORF">ALOBEC_R04488</name>
</gene>
<comment type="caution">
    <text evidence="3">The sequence shown here is derived from an EMBL/GenBank/DDBJ whole genome shotgun (WGS) entry which is preliminary data.</text>
</comment>
<evidence type="ECO:0000313" key="3">
    <source>
        <dbReference type="EMBL" id="NXW84898.1"/>
    </source>
</evidence>
<dbReference type="OrthoDB" id="1925236at2759"/>
<dbReference type="PANTHER" id="PTHR46742">
    <property type="entry name" value="LYSINE-RICH COILED-COIL PROTEIN 1"/>
    <property type="match status" value="1"/>
</dbReference>
<dbReference type="PROSITE" id="PS00028">
    <property type="entry name" value="ZINC_FINGER_C2H2_1"/>
    <property type="match status" value="2"/>
</dbReference>
<feature type="non-terminal residue" evidence="3">
    <location>
        <position position="494"/>
    </location>
</feature>
<feature type="region of interest" description="Disordered" evidence="1">
    <location>
        <begin position="114"/>
        <end position="137"/>
    </location>
</feature>
<feature type="domain" description="C2H2-type" evidence="2">
    <location>
        <begin position="18"/>
        <end position="40"/>
    </location>
</feature>
<name>A0A7L4FDS2_9COLU</name>
<dbReference type="Gene3D" id="3.30.160.60">
    <property type="entry name" value="Classic Zinc Finger"/>
    <property type="match status" value="4"/>
</dbReference>
<feature type="compositionally biased region" description="Basic and acidic residues" evidence="1">
    <location>
        <begin position="463"/>
        <end position="487"/>
    </location>
</feature>
<accession>A0A7L4FDS2</accession>
<dbReference type="Pfam" id="PF12874">
    <property type="entry name" value="zf-met"/>
    <property type="match status" value="3"/>
</dbReference>
<feature type="region of interest" description="Disordered" evidence="1">
    <location>
        <begin position="405"/>
        <end position="435"/>
    </location>
</feature>
<dbReference type="SUPFAM" id="SSF57667">
    <property type="entry name" value="beta-beta-alpha zinc fingers"/>
    <property type="match status" value="4"/>
</dbReference>
<dbReference type="GO" id="GO:0008270">
    <property type="term" value="F:zinc ion binding"/>
    <property type="evidence" value="ECO:0007669"/>
    <property type="project" value="InterPro"/>
</dbReference>
<evidence type="ECO:0000259" key="2">
    <source>
        <dbReference type="PROSITE" id="PS00028"/>
    </source>
</evidence>
<dbReference type="AlphaFoldDB" id="A0A7L4FDS2"/>
<dbReference type="SMART" id="SM00355">
    <property type="entry name" value="ZnF_C2H2"/>
    <property type="match status" value="4"/>
</dbReference>
<feature type="non-terminal residue" evidence="3">
    <location>
        <position position="1"/>
    </location>
</feature>
<proteinExistence type="predicted"/>
<evidence type="ECO:0000313" key="4">
    <source>
        <dbReference type="Proteomes" id="UP000541332"/>
    </source>
</evidence>
<dbReference type="PANTHER" id="PTHR46742:SF2">
    <property type="entry name" value="ZINC FINGER MATRIN-TYPE PROTEIN 1"/>
    <property type="match status" value="1"/>
</dbReference>
<dbReference type="SMART" id="SM00451">
    <property type="entry name" value="ZnF_U1"/>
    <property type="match status" value="4"/>
</dbReference>
<feature type="domain" description="C2H2-type" evidence="2">
    <location>
        <begin position="210"/>
        <end position="232"/>
    </location>
</feature>
<dbReference type="EMBL" id="VWYH01002929">
    <property type="protein sequence ID" value="NXW84898.1"/>
    <property type="molecule type" value="Genomic_DNA"/>
</dbReference>
<sequence length="494" mass="56486">DYILDEATRKDLFTNSFCKVCGTALQSESQRTLHHKGKKHTQKIHLYIQVHGEKDERQEHGKQKKMDCMSFQGDGSGVVSKTRHCNLCNAFFNSPVAVLSHYLEKHHTKMLKQLSGGQAHAPAQSMQPVSESSLSSNTRLKLNDSDKYCELCSAPFNNSFMAQQHYIGKKHRRNEARKKLLEELGDKAIPAGSSTNDSFLSALGVGYYLCSMCDIVLTSVESYQSHMQGNKHQIKKLVNLTNKSNRTHDFSQDDFMDYIEFRNSRCLEPSRCLGEAEQEEFRDENTEGRGDHGEVISSHFKCEHSQKSSLFSETQPLTNTGGNKSASWPLAGEHALEKTLNYCYNKGYCKEEQVSEVATVREKSFSLSVAESKDCYKLTLAETSTSSYVKDQKLHIKPCKEEKHISEELESKKEDTKLKRRKNSEGGDFGKENEKQKRIKLEIDLVNEKKSRPYKHIQLTENPAEKDSKNYRRDKKKSQPDVKREEELLWDESV</sequence>